<dbReference type="SMART" id="SM00014">
    <property type="entry name" value="acidPPc"/>
    <property type="match status" value="1"/>
</dbReference>
<dbReference type="EMBL" id="WWCU01000091">
    <property type="protein sequence ID" value="MYN11470.1"/>
    <property type="molecule type" value="Genomic_DNA"/>
</dbReference>
<keyword evidence="2" id="KW-0472">Membrane</keyword>
<dbReference type="Pfam" id="PF01569">
    <property type="entry name" value="PAP2"/>
    <property type="match status" value="1"/>
</dbReference>
<feature type="transmembrane region" description="Helical" evidence="2">
    <location>
        <begin position="98"/>
        <end position="120"/>
    </location>
</feature>
<accession>A0A7X4KR01</accession>
<keyword evidence="2" id="KW-0812">Transmembrane</keyword>
<dbReference type="RefSeq" id="WP_161075728.1">
    <property type="nucleotide sequence ID" value="NZ_WWCU01000091.1"/>
</dbReference>
<comment type="caution">
    <text evidence="4">The sequence shown here is derived from an EMBL/GenBank/DDBJ whole genome shotgun (WGS) entry which is preliminary data.</text>
</comment>
<sequence length="232" mass="23652">MGSWEALSAAGALAVTGALAGVITAALTVQRAWGRLQCWCVLFGAAMALVVASKLAFLGWGLGVPALHFRGISGHAARAAAVFPVLAWLLLGPGRRRGAAVAAGALLGMLVGVARVQVHAHSASEVVAGCLLGWGVAAGFIWHARCREAPQLGRATAVLCLPLVCLLASAGPVPTQVWLRSAARYLSGQEHAALHAPAWPSRPASKPAEMVKPQARRPSAPLAARGAGSLPA</sequence>
<name>A0A7X4KR01_9BURK</name>
<keyword evidence="5" id="KW-1185">Reference proteome</keyword>
<feature type="transmembrane region" description="Helical" evidence="2">
    <location>
        <begin position="156"/>
        <end position="179"/>
    </location>
</feature>
<gene>
    <name evidence="4" type="ORF">GTP77_29620</name>
</gene>
<evidence type="ECO:0000313" key="5">
    <source>
        <dbReference type="Proteomes" id="UP000450676"/>
    </source>
</evidence>
<keyword evidence="2" id="KW-1133">Transmembrane helix</keyword>
<evidence type="ECO:0000313" key="4">
    <source>
        <dbReference type="EMBL" id="MYN11470.1"/>
    </source>
</evidence>
<feature type="region of interest" description="Disordered" evidence="1">
    <location>
        <begin position="196"/>
        <end position="232"/>
    </location>
</feature>
<feature type="transmembrane region" description="Helical" evidence="2">
    <location>
        <begin position="72"/>
        <end position="91"/>
    </location>
</feature>
<dbReference type="AlphaFoldDB" id="A0A7X4KR01"/>
<protein>
    <submittedName>
        <fullName evidence="4">Membrane-associated phospholipid phosphatase</fullName>
    </submittedName>
</protein>
<dbReference type="InterPro" id="IPR036938">
    <property type="entry name" value="PAP2/HPO_sf"/>
</dbReference>
<feature type="transmembrane region" description="Helical" evidence="2">
    <location>
        <begin position="39"/>
        <end position="60"/>
    </location>
</feature>
<evidence type="ECO:0000256" key="2">
    <source>
        <dbReference type="SAM" id="Phobius"/>
    </source>
</evidence>
<feature type="transmembrane region" description="Helical" evidence="2">
    <location>
        <begin position="126"/>
        <end position="144"/>
    </location>
</feature>
<dbReference type="Gene3D" id="1.20.144.10">
    <property type="entry name" value="Phosphatidic acid phosphatase type 2/haloperoxidase"/>
    <property type="match status" value="1"/>
</dbReference>
<proteinExistence type="predicted"/>
<feature type="domain" description="Phosphatidic acid phosphatase type 2/haloperoxidase" evidence="3">
    <location>
        <begin position="7"/>
        <end position="141"/>
    </location>
</feature>
<organism evidence="4 5">
    <name type="scientific">Pseudoduganella aquatica</name>
    <dbReference type="NCBI Taxonomy" id="2660641"/>
    <lineage>
        <taxon>Bacteria</taxon>
        <taxon>Pseudomonadati</taxon>
        <taxon>Pseudomonadota</taxon>
        <taxon>Betaproteobacteria</taxon>
        <taxon>Burkholderiales</taxon>
        <taxon>Oxalobacteraceae</taxon>
        <taxon>Telluria group</taxon>
        <taxon>Pseudoduganella</taxon>
    </lineage>
</organism>
<dbReference type="Proteomes" id="UP000450676">
    <property type="component" value="Unassembled WGS sequence"/>
</dbReference>
<reference evidence="4 5" key="1">
    <citation type="submission" date="2019-12" db="EMBL/GenBank/DDBJ databases">
        <title>Novel species isolated from a subtropical stream in China.</title>
        <authorList>
            <person name="Lu H."/>
        </authorList>
    </citation>
    <scope>NUCLEOTIDE SEQUENCE [LARGE SCALE GENOMIC DNA]</scope>
    <source>
        <strain evidence="4 5">FT127W</strain>
    </source>
</reference>
<evidence type="ECO:0000256" key="1">
    <source>
        <dbReference type="SAM" id="MobiDB-lite"/>
    </source>
</evidence>
<feature type="transmembrane region" description="Helical" evidence="2">
    <location>
        <begin position="6"/>
        <end position="27"/>
    </location>
</feature>
<dbReference type="SUPFAM" id="SSF48317">
    <property type="entry name" value="Acid phosphatase/Vanadium-dependent haloperoxidase"/>
    <property type="match status" value="1"/>
</dbReference>
<evidence type="ECO:0000259" key="3">
    <source>
        <dbReference type="SMART" id="SM00014"/>
    </source>
</evidence>
<dbReference type="InterPro" id="IPR000326">
    <property type="entry name" value="PAP2/HPO"/>
</dbReference>